<dbReference type="Proteomes" id="UP000478052">
    <property type="component" value="Unassembled WGS sequence"/>
</dbReference>
<evidence type="ECO:0000313" key="2">
    <source>
        <dbReference type="Proteomes" id="UP000478052"/>
    </source>
</evidence>
<proteinExistence type="predicted"/>
<reference evidence="1 2" key="1">
    <citation type="submission" date="2019-08" db="EMBL/GenBank/DDBJ databases">
        <title>Whole genome of Aphis craccivora.</title>
        <authorList>
            <person name="Voronova N.V."/>
            <person name="Shulinski R.S."/>
            <person name="Bandarenka Y.V."/>
            <person name="Zhorov D.G."/>
            <person name="Warner D."/>
        </authorList>
    </citation>
    <scope>NUCLEOTIDE SEQUENCE [LARGE SCALE GENOMIC DNA]</scope>
    <source>
        <strain evidence="1">180601</strain>
        <tissue evidence="1">Whole Body</tissue>
    </source>
</reference>
<evidence type="ECO:0000313" key="1">
    <source>
        <dbReference type="EMBL" id="KAF0765983.1"/>
    </source>
</evidence>
<keyword evidence="2" id="KW-1185">Reference proteome</keyword>
<accession>A0A6G0Z646</accession>
<organism evidence="1 2">
    <name type="scientific">Aphis craccivora</name>
    <name type="common">Cowpea aphid</name>
    <dbReference type="NCBI Taxonomy" id="307492"/>
    <lineage>
        <taxon>Eukaryota</taxon>
        <taxon>Metazoa</taxon>
        <taxon>Ecdysozoa</taxon>
        <taxon>Arthropoda</taxon>
        <taxon>Hexapoda</taxon>
        <taxon>Insecta</taxon>
        <taxon>Pterygota</taxon>
        <taxon>Neoptera</taxon>
        <taxon>Paraneoptera</taxon>
        <taxon>Hemiptera</taxon>
        <taxon>Sternorrhyncha</taxon>
        <taxon>Aphidomorpha</taxon>
        <taxon>Aphidoidea</taxon>
        <taxon>Aphididae</taxon>
        <taxon>Aphidini</taxon>
        <taxon>Aphis</taxon>
        <taxon>Aphis</taxon>
    </lineage>
</organism>
<sequence>MLYVVVKDLTFMVTKSNDWELNVIILKTLEKKVQNFNL</sequence>
<dbReference type="AlphaFoldDB" id="A0A6G0Z646"/>
<dbReference type="EMBL" id="VUJU01001285">
    <property type="protein sequence ID" value="KAF0765983.1"/>
    <property type="molecule type" value="Genomic_DNA"/>
</dbReference>
<protein>
    <submittedName>
        <fullName evidence="1">Uncharacterized protein</fullName>
    </submittedName>
</protein>
<name>A0A6G0Z646_APHCR</name>
<gene>
    <name evidence="1" type="ORF">FWK35_00017829</name>
</gene>
<comment type="caution">
    <text evidence="1">The sequence shown here is derived from an EMBL/GenBank/DDBJ whole genome shotgun (WGS) entry which is preliminary data.</text>
</comment>